<dbReference type="AlphaFoldDB" id="A0A7J8W9N3"/>
<evidence type="ECO:0000256" key="1">
    <source>
        <dbReference type="SAM" id="Phobius"/>
    </source>
</evidence>
<keyword evidence="1" id="KW-0812">Transmembrane</keyword>
<dbReference type="Proteomes" id="UP000593573">
    <property type="component" value="Unassembled WGS sequence"/>
</dbReference>
<dbReference type="EMBL" id="JABFAB010241262">
    <property type="protein sequence ID" value="MBA0671540.1"/>
    <property type="molecule type" value="Genomic_DNA"/>
</dbReference>
<keyword evidence="1" id="KW-0472">Membrane</keyword>
<feature type="non-terminal residue" evidence="2">
    <location>
        <position position="107"/>
    </location>
</feature>
<keyword evidence="1" id="KW-1133">Transmembrane helix</keyword>
<feature type="transmembrane region" description="Helical" evidence="1">
    <location>
        <begin position="15"/>
        <end position="32"/>
    </location>
</feature>
<proteinExistence type="predicted"/>
<keyword evidence="3" id="KW-1185">Reference proteome</keyword>
<gene>
    <name evidence="2" type="ORF">Goklo_000124</name>
</gene>
<organism evidence="2 3">
    <name type="scientific">Gossypium klotzschianum</name>
    <dbReference type="NCBI Taxonomy" id="34286"/>
    <lineage>
        <taxon>Eukaryota</taxon>
        <taxon>Viridiplantae</taxon>
        <taxon>Streptophyta</taxon>
        <taxon>Embryophyta</taxon>
        <taxon>Tracheophyta</taxon>
        <taxon>Spermatophyta</taxon>
        <taxon>Magnoliopsida</taxon>
        <taxon>eudicotyledons</taxon>
        <taxon>Gunneridae</taxon>
        <taxon>Pentapetalae</taxon>
        <taxon>rosids</taxon>
        <taxon>malvids</taxon>
        <taxon>Malvales</taxon>
        <taxon>Malvaceae</taxon>
        <taxon>Malvoideae</taxon>
        <taxon>Gossypium</taxon>
    </lineage>
</organism>
<reference evidence="2 3" key="1">
    <citation type="journal article" date="2019" name="Genome Biol. Evol.">
        <title>Insights into the evolution of the New World diploid cottons (Gossypium, subgenus Houzingenia) based on genome sequencing.</title>
        <authorList>
            <person name="Grover C.E."/>
            <person name="Arick M.A. 2nd"/>
            <person name="Thrash A."/>
            <person name="Conover J.L."/>
            <person name="Sanders W.S."/>
            <person name="Peterson D.G."/>
            <person name="Frelichowski J.E."/>
            <person name="Scheffler J.A."/>
            <person name="Scheffler B.E."/>
            <person name="Wendel J.F."/>
        </authorList>
    </citation>
    <scope>NUCLEOTIDE SEQUENCE [LARGE SCALE GENOMIC DNA]</scope>
    <source>
        <strain evidence="2">57</strain>
        <tissue evidence="2">Leaf</tissue>
    </source>
</reference>
<evidence type="ECO:0000313" key="2">
    <source>
        <dbReference type="EMBL" id="MBA0671540.1"/>
    </source>
</evidence>
<name>A0A7J8W9N3_9ROSI</name>
<sequence length="107" mass="12481">MAIPLQAYAASPHKQVFGSMVYLITSVFHFGLKKRYFFVSIPFPLHCLPIRCLKTLSYHHQILTSKTLKWQPFLTSFDPGIHPLHPRSGKHFSFYCSFHFLVCHFVL</sequence>
<dbReference type="OrthoDB" id="10457787at2759"/>
<evidence type="ECO:0000313" key="3">
    <source>
        <dbReference type="Proteomes" id="UP000593573"/>
    </source>
</evidence>
<comment type="caution">
    <text evidence="2">The sequence shown here is derived from an EMBL/GenBank/DDBJ whole genome shotgun (WGS) entry which is preliminary data.</text>
</comment>
<accession>A0A7J8W9N3</accession>
<protein>
    <submittedName>
        <fullName evidence="2">Uncharacterized protein</fullName>
    </submittedName>
</protein>